<dbReference type="EMBL" id="CP146612">
    <property type="protein sequence ID" value="WWX24809.1"/>
    <property type="molecule type" value="Genomic_DNA"/>
</dbReference>
<evidence type="ECO:0000313" key="2">
    <source>
        <dbReference type="Proteomes" id="UP001375370"/>
    </source>
</evidence>
<dbReference type="Proteomes" id="UP001375370">
    <property type="component" value="Chromosome"/>
</dbReference>
<accession>A0ABZ2J6E0</accession>
<proteinExistence type="predicted"/>
<dbReference type="RefSeq" id="WP_338736930.1">
    <property type="nucleotide sequence ID" value="NZ_CP146612.1"/>
</dbReference>
<protein>
    <recommendedName>
        <fullName evidence="3">COMM domain-containing protein</fullName>
    </recommendedName>
</protein>
<keyword evidence="2" id="KW-1185">Reference proteome</keyword>
<name>A0ABZ2J6E0_9CHLR</name>
<reference evidence="1 2" key="1">
    <citation type="submission" date="2024-03" db="EMBL/GenBank/DDBJ databases">
        <title>A Dehalogenimonas Isolated from Estuarine Sediments Dihaloeliminates Chlorinated Alkanes.</title>
        <authorList>
            <person name="Yang Y."/>
            <person name="Wang H."/>
        </authorList>
    </citation>
    <scope>NUCLEOTIDE SEQUENCE [LARGE SCALE GENOMIC DNA]</scope>
    <source>
        <strain evidence="1 2">W</strain>
    </source>
</reference>
<evidence type="ECO:0000313" key="1">
    <source>
        <dbReference type="EMBL" id="WWX24809.1"/>
    </source>
</evidence>
<evidence type="ECO:0008006" key="3">
    <source>
        <dbReference type="Google" id="ProtNLM"/>
    </source>
</evidence>
<sequence length="215" mass="24252">MAENKLIFKNLTKSSGFQRDFKELVSLSKHEIDEVIDTILKQPAFDVSDELVENVAEKLKLSIEKSRSAFNVAEYLRSRAFVTGLSADIAFREVCDFADSLSLKCDARLKTLFSPDEKQEKTLMAKIVATSILPFFSNMQVRCDLRAVERHDKSIIGYVPIGLVEMTISKESGENDVVSFQLDEKDVDESISNLEELKALFQTVKNDLGHKIIPI</sequence>
<organism evidence="1 2">
    <name type="scientific">Candidatus Dehalogenimonas loeffleri</name>
    <dbReference type="NCBI Taxonomy" id="3127115"/>
    <lineage>
        <taxon>Bacteria</taxon>
        <taxon>Bacillati</taxon>
        <taxon>Chloroflexota</taxon>
        <taxon>Dehalococcoidia</taxon>
        <taxon>Dehalococcoidales</taxon>
        <taxon>Dehalococcoidaceae</taxon>
        <taxon>Dehalogenimonas</taxon>
    </lineage>
</organism>
<gene>
    <name evidence="1" type="ORF">V8247_05965</name>
</gene>